<reference evidence="2 3" key="1">
    <citation type="submission" date="2023-09" db="EMBL/GenBank/DDBJ databases">
        <authorList>
            <person name="Rey-Velasco X."/>
        </authorList>
    </citation>
    <scope>NUCLEOTIDE SEQUENCE [LARGE SCALE GENOMIC DNA]</scope>
    <source>
        <strain evidence="2 3">W431</strain>
    </source>
</reference>
<keyword evidence="1" id="KW-0812">Transmembrane</keyword>
<evidence type="ECO:0000313" key="3">
    <source>
        <dbReference type="Proteomes" id="UP001266357"/>
    </source>
</evidence>
<dbReference type="Proteomes" id="UP001266357">
    <property type="component" value="Unassembled WGS sequence"/>
</dbReference>
<proteinExistence type="predicted"/>
<comment type="caution">
    <text evidence="2">The sequence shown here is derived from an EMBL/GenBank/DDBJ whole genome shotgun (WGS) entry which is preliminary data.</text>
</comment>
<evidence type="ECO:0000313" key="2">
    <source>
        <dbReference type="EMBL" id="MDT0604779.1"/>
    </source>
</evidence>
<feature type="transmembrane region" description="Helical" evidence="1">
    <location>
        <begin position="90"/>
        <end position="113"/>
    </location>
</feature>
<keyword evidence="1" id="KW-0472">Membrane</keyword>
<protein>
    <submittedName>
        <fullName evidence="2">Uncharacterized protein</fullName>
    </submittedName>
</protein>
<evidence type="ECO:0000256" key="1">
    <source>
        <dbReference type="SAM" id="Phobius"/>
    </source>
</evidence>
<dbReference type="EMBL" id="JAVRIF010000009">
    <property type="protein sequence ID" value="MDT0604779.1"/>
    <property type="molecule type" value="Genomic_DNA"/>
</dbReference>
<feature type="transmembrane region" description="Helical" evidence="1">
    <location>
        <begin position="12"/>
        <end position="38"/>
    </location>
</feature>
<name>A0ABU3A3N1_9GAMM</name>
<dbReference type="RefSeq" id="WP_311583515.1">
    <property type="nucleotide sequence ID" value="NZ_JAVRIF010000009.1"/>
</dbReference>
<feature type="transmembrane region" description="Helical" evidence="1">
    <location>
        <begin position="58"/>
        <end position="78"/>
    </location>
</feature>
<gene>
    <name evidence="2" type="ORF">RM573_14330</name>
</gene>
<keyword evidence="3" id="KW-1185">Reference proteome</keyword>
<organism evidence="2 3">
    <name type="scientific">Thalassotalea castellviae</name>
    <dbReference type="NCBI Taxonomy" id="3075612"/>
    <lineage>
        <taxon>Bacteria</taxon>
        <taxon>Pseudomonadati</taxon>
        <taxon>Pseudomonadota</taxon>
        <taxon>Gammaproteobacteria</taxon>
        <taxon>Alteromonadales</taxon>
        <taxon>Colwelliaceae</taxon>
        <taxon>Thalassotalea</taxon>
    </lineage>
</organism>
<sequence>MDVSRQVNRYLVLSGLLNTIAAILHLGCIYFGASWYRLFGAGEEMALMAEQGSNYPTIITFAIFSVLFIWALYCFSAAGLIKKLPFTKFVLVLITSIYFIRGFIGFIFIFMPIGRSSEFWFWSSFICITFGVCHALALKTMDKH</sequence>
<accession>A0ABU3A3N1</accession>
<feature type="transmembrane region" description="Helical" evidence="1">
    <location>
        <begin position="119"/>
        <end position="138"/>
    </location>
</feature>
<keyword evidence="1" id="KW-1133">Transmembrane helix</keyword>